<evidence type="ECO:0000256" key="4">
    <source>
        <dbReference type="ARBA" id="ARBA00022692"/>
    </source>
</evidence>
<dbReference type="PANTHER" id="PTHR24282:SF273">
    <property type="entry name" value="CYTOCHROME P450 CYP72A219-LIKE"/>
    <property type="match status" value="1"/>
</dbReference>
<evidence type="ECO:0000256" key="7">
    <source>
        <dbReference type="ARBA" id="ARBA00023002"/>
    </source>
</evidence>
<dbReference type="PROSITE" id="PS00086">
    <property type="entry name" value="CYTOCHROME_P450"/>
    <property type="match status" value="1"/>
</dbReference>
<sequence length="528" mass="60157">MGLLFFENKMDAALSLILTSILVAASVTWAVKLLNWVWFRPRKLEKFLREQGLNGKPYRPFLGDLKDYVTAVKSEQRRTIELSDDIIPHIFTYYYETINKYGENSFVWFGPWPRLNITDPELIKEILRKPDIFQKPIPKTGKIFTGGLLLHEGEKWAKHRKIINPAFTVDKLKNMVPAIGVSCSKMVEKLKAMINDEGWCEIDMWPWLEDLTGDMISRTAFGSSHEQGTKIFHLQAERLKLTVQIVQFLFIPGWRYLPTKVNRKIKAMNEEIQSLLKGIIEKRQKAMDRGEATGGDDLLGILMESNSRFTEEDGNKNKGMSIEDVIEECELFYLVGSETTASLLVWTIVLLCKHPEWQTQAREEVNRVFGNSEPTFEGLNHLKIVTMILQEVLRLYTPAPMTVRGPTETVKLGKMTIPPGVHMTILLGLLHRDPMIWGDDANEFDPRRFSEGFSKAAKTQSSFIPFSSGPRVCIGQNFAMIQAKMGLAMILKSFSLELSPSYLHAPFPILTIQPQYGAPLILRSLDSS</sequence>
<reference evidence="13 14" key="1">
    <citation type="journal article" date="2013" name="Proc. Natl. Acad. Sci. U.S.A.">
        <title>Fine-scale variation in meiotic recombination in Mimulus inferred from population shotgun sequencing.</title>
        <authorList>
            <person name="Hellsten U."/>
            <person name="Wright K.M."/>
            <person name="Jenkins J."/>
            <person name="Shu S."/>
            <person name="Yuan Y."/>
            <person name="Wessler S.R."/>
            <person name="Schmutz J."/>
            <person name="Willis J.H."/>
            <person name="Rokhsar D.S."/>
        </authorList>
    </citation>
    <scope>NUCLEOTIDE SEQUENCE [LARGE SCALE GENOMIC DNA]</scope>
    <source>
        <strain evidence="14">cv. DUN x IM62</strain>
    </source>
</reference>
<dbReference type="STRING" id="4155.A0A022QG96"/>
<feature type="binding site" description="axial binding residue" evidence="11">
    <location>
        <position position="473"/>
    </location>
    <ligand>
        <name>heme</name>
        <dbReference type="ChEBI" id="CHEBI:30413"/>
    </ligand>
    <ligandPart>
        <name>Fe</name>
        <dbReference type="ChEBI" id="CHEBI:18248"/>
    </ligandPart>
</feature>
<dbReference type="EMBL" id="KI631699">
    <property type="protein sequence ID" value="EYU26273.1"/>
    <property type="molecule type" value="Genomic_DNA"/>
</dbReference>
<evidence type="ECO:0008006" key="15">
    <source>
        <dbReference type="Google" id="ProtNLM"/>
    </source>
</evidence>
<evidence type="ECO:0000256" key="10">
    <source>
        <dbReference type="ARBA" id="ARBA00023136"/>
    </source>
</evidence>
<keyword evidence="3 11" id="KW-0349">Heme</keyword>
<dbReference type="AlphaFoldDB" id="A0A022QG96"/>
<dbReference type="eggNOG" id="KOG0157">
    <property type="taxonomic scope" value="Eukaryota"/>
</dbReference>
<comment type="cofactor">
    <cofactor evidence="11">
        <name>heme</name>
        <dbReference type="ChEBI" id="CHEBI:30413"/>
    </cofactor>
</comment>
<evidence type="ECO:0000256" key="9">
    <source>
        <dbReference type="ARBA" id="ARBA00023033"/>
    </source>
</evidence>
<dbReference type="PANTHER" id="PTHR24282">
    <property type="entry name" value="CYTOCHROME P450 FAMILY MEMBER"/>
    <property type="match status" value="1"/>
</dbReference>
<dbReference type="InterPro" id="IPR002401">
    <property type="entry name" value="Cyt_P450_E_grp-I"/>
</dbReference>
<dbReference type="InterPro" id="IPR050665">
    <property type="entry name" value="Cytochrome_P450_Monooxygen"/>
</dbReference>
<accession>A0A022QG96</accession>
<dbReference type="PRINTS" id="PR00385">
    <property type="entry name" value="P450"/>
</dbReference>
<name>A0A022QG96_ERYGU</name>
<dbReference type="GO" id="GO:0005506">
    <property type="term" value="F:iron ion binding"/>
    <property type="evidence" value="ECO:0007669"/>
    <property type="project" value="InterPro"/>
</dbReference>
<dbReference type="InterPro" id="IPR036396">
    <property type="entry name" value="Cyt_P450_sf"/>
</dbReference>
<dbReference type="GO" id="GO:0016705">
    <property type="term" value="F:oxidoreductase activity, acting on paired donors, with incorporation or reduction of molecular oxygen"/>
    <property type="evidence" value="ECO:0007669"/>
    <property type="project" value="InterPro"/>
</dbReference>
<gene>
    <name evidence="13" type="ORF">MIMGU_mgv1a004412mg</name>
</gene>
<dbReference type="SUPFAM" id="SSF48264">
    <property type="entry name" value="Cytochrome P450"/>
    <property type="match status" value="1"/>
</dbReference>
<keyword evidence="10" id="KW-0472">Membrane</keyword>
<evidence type="ECO:0000313" key="13">
    <source>
        <dbReference type="EMBL" id="EYU26273.1"/>
    </source>
</evidence>
<keyword evidence="7 12" id="KW-0560">Oxidoreductase</keyword>
<keyword evidence="9 12" id="KW-0503">Monooxygenase</keyword>
<evidence type="ECO:0000256" key="5">
    <source>
        <dbReference type="ARBA" id="ARBA00022723"/>
    </source>
</evidence>
<evidence type="ECO:0000256" key="12">
    <source>
        <dbReference type="RuleBase" id="RU000461"/>
    </source>
</evidence>
<comment type="similarity">
    <text evidence="2 12">Belongs to the cytochrome P450 family.</text>
</comment>
<dbReference type="GO" id="GO:0020037">
    <property type="term" value="F:heme binding"/>
    <property type="evidence" value="ECO:0007669"/>
    <property type="project" value="InterPro"/>
</dbReference>
<dbReference type="Proteomes" id="UP000030748">
    <property type="component" value="Unassembled WGS sequence"/>
</dbReference>
<keyword evidence="6" id="KW-1133">Transmembrane helix</keyword>
<dbReference type="InterPro" id="IPR017972">
    <property type="entry name" value="Cyt_P450_CS"/>
</dbReference>
<dbReference type="InterPro" id="IPR001128">
    <property type="entry name" value="Cyt_P450"/>
</dbReference>
<evidence type="ECO:0000256" key="6">
    <source>
        <dbReference type="ARBA" id="ARBA00022989"/>
    </source>
</evidence>
<keyword evidence="4" id="KW-0812">Transmembrane</keyword>
<evidence type="ECO:0000256" key="1">
    <source>
        <dbReference type="ARBA" id="ARBA00004167"/>
    </source>
</evidence>
<protein>
    <recommendedName>
        <fullName evidence="15">Cytochrome P450</fullName>
    </recommendedName>
</protein>
<dbReference type="GO" id="GO:0004497">
    <property type="term" value="F:monooxygenase activity"/>
    <property type="evidence" value="ECO:0000318"/>
    <property type="project" value="GO_Central"/>
</dbReference>
<evidence type="ECO:0000256" key="11">
    <source>
        <dbReference type="PIRSR" id="PIRSR602401-1"/>
    </source>
</evidence>
<evidence type="ECO:0000256" key="3">
    <source>
        <dbReference type="ARBA" id="ARBA00022617"/>
    </source>
</evidence>
<keyword evidence="8 11" id="KW-0408">Iron</keyword>
<dbReference type="Pfam" id="PF00067">
    <property type="entry name" value="p450"/>
    <property type="match status" value="1"/>
</dbReference>
<evidence type="ECO:0000256" key="2">
    <source>
        <dbReference type="ARBA" id="ARBA00010617"/>
    </source>
</evidence>
<dbReference type="GO" id="GO:0016020">
    <property type="term" value="C:membrane"/>
    <property type="evidence" value="ECO:0007669"/>
    <property type="project" value="UniProtKB-SubCell"/>
</dbReference>
<organism evidence="13 14">
    <name type="scientific">Erythranthe guttata</name>
    <name type="common">Yellow monkey flower</name>
    <name type="synonym">Mimulus guttatus</name>
    <dbReference type="NCBI Taxonomy" id="4155"/>
    <lineage>
        <taxon>Eukaryota</taxon>
        <taxon>Viridiplantae</taxon>
        <taxon>Streptophyta</taxon>
        <taxon>Embryophyta</taxon>
        <taxon>Tracheophyta</taxon>
        <taxon>Spermatophyta</taxon>
        <taxon>Magnoliopsida</taxon>
        <taxon>eudicotyledons</taxon>
        <taxon>Gunneridae</taxon>
        <taxon>Pentapetalae</taxon>
        <taxon>asterids</taxon>
        <taxon>lamiids</taxon>
        <taxon>Lamiales</taxon>
        <taxon>Phrymaceae</taxon>
        <taxon>Erythranthe</taxon>
    </lineage>
</organism>
<keyword evidence="5 11" id="KW-0479">Metal-binding</keyword>
<comment type="subcellular location">
    <subcellularLocation>
        <location evidence="1">Membrane</location>
        <topology evidence="1">Single-pass membrane protein</topology>
    </subcellularLocation>
</comment>
<keyword evidence="14" id="KW-1185">Reference proteome</keyword>
<proteinExistence type="inferred from homology"/>
<dbReference type="Gene3D" id="1.10.630.10">
    <property type="entry name" value="Cytochrome P450"/>
    <property type="match status" value="1"/>
</dbReference>
<evidence type="ECO:0000256" key="8">
    <source>
        <dbReference type="ARBA" id="ARBA00023004"/>
    </source>
</evidence>
<evidence type="ECO:0000313" key="14">
    <source>
        <dbReference type="Proteomes" id="UP000030748"/>
    </source>
</evidence>
<dbReference type="PRINTS" id="PR00463">
    <property type="entry name" value="EP450I"/>
</dbReference>